<gene>
    <name evidence="1" type="ORF">KF707C_38100</name>
</gene>
<evidence type="ECO:0000313" key="1">
    <source>
        <dbReference type="EMBL" id="BAU75498.1"/>
    </source>
</evidence>
<dbReference type="InterPro" id="IPR036271">
    <property type="entry name" value="Tet_transcr_reg_TetR-rel_C_sf"/>
</dbReference>
<evidence type="ECO:0000313" key="2">
    <source>
        <dbReference type="Proteomes" id="UP000218554"/>
    </source>
</evidence>
<reference evidence="1 2" key="2">
    <citation type="journal article" date="2017" name="Int. J. Syst. Evol. Microbiol.">
        <title>Pseudomonas furukawaii sp. nov., a polychlorinated biphenyl-degrading bacterium isolated from biphenyl-contaminated soil in Japan.</title>
        <authorList>
            <person name="Kimura N."/>
            <person name="Watanabe T."/>
            <person name="Suenaga H."/>
            <person name="Fujihara H."/>
            <person name="Futagami T."/>
            <person name="Goto M."/>
            <person name="Hanada S."/>
            <person name="Hirose J."/>
        </authorList>
    </citation>
    <scope>NUCLEOTIDE SEQUENCE [LARGE SCALE GENOMIC DNA]</scope>
    <source>
        <strain evidence="2">DSM 10086 / NBRC 110670 / KF707</strain>
    </source>
</reference>
<proteinExistence type="predicted"/>
<protein>
    <submittedName>
        <fullName evidence="1">Transcriptional regulator</fullName>
    </submittedName>
</protein>
<name>A0AAD1C3M6_METFU</name>
<dbReference type="SUPFAM" id="SSF48498">
    <property type="entry name" value="Tetracyclin repressor-like, C-terminal domain"/>
    <property type="match status" value="1"/>
</dbReference>
<accession>A0AAD1C3M6</accession>
<dbReference type="AlphaFoldDB" id="A0AAD1C3M6"/>
<keyword evidence="2" id="KW-1185">Reference proteome</keyword>
<dbReference type="Gene3D" id="1.10.357.10">
    <property type="entry name" value="Tetracycline Repressor, domain 2"/>
    <property type="match status" value="1"/>
</dbReference>
<sequence length="123" mass="13975">MEHLPPGATPAETVAEVLRRLIEWFTANPEMARTQSELFLWTMRNKPELANRIYTTATEMTEKAIERAVGPRLDKAFLASVSRLLIQMTDGLLVAWFAHGDVERLKEETRTACRALALLVENH</sequence>
<organism evidence="1 2">
    <name type="scientific">Metapseudomonas furukawaii</name>
    <name type="common">Pseudomonas furukawaii</name>
    <dbReference type="NCBI Taxonomy" id="1149133"/>
    <lineage>
        <taxon>Bacteria</taxon>
        <taxon>Pseudomonadati</taxon>
        <taxon>Pseudomonadota</taxon>
        <taxon>Gammaproteobacteria</taxon>
        <taxon>Pseudomonadales</taxon>
        <taxon>Pseudomonadaceae</taxon>
        <taxon>Metapseudomonas</taxon>
    </lineage>
</organism>
<dbReference type="KEGG" id="pfuw:KF707C_38100"/>
<dbReference type="EMBL" id="AP014862">
    <property type="protein sequence ID" value="BAU75498.1"/>
    <property type="molecule type" value="Genomic_DNA"/>
</dbReference>
<dbReference type="Proteomes" id="UP000218554">
    <property type="component" value="Chromosome"/>
</dbReference>
<reference evidence="2" key="1">
    <citation type="submission" date="2015-05" db="EMBL/GenBank/DDBJ databases">
        <title>Draft genome sequencing of a biphenyl-degrading bacterium, Pseudomonas balearica KF707 (=NBRC110670).</title>
        <authorList>
            <person name="Kimura N."/>
            <person name="Hirose J."/>
            <person name="Watanabe T."/>
            <person name="Suenaga H."/>
            <person name="Fujihara H."/>
            <person name="Noguchi M."/>
            <person name="Hashimoto M."/>
            <person name="Shimodaira J."/>
            <person name="Tsuchikane K."/>
            <person name="Hosoyama A."/>
            <person name="Yamazoe A."/>
            <person name="Fujita N."/>
            <person name="Furukawa K."/>
        </authorList>
    </citation>
    <scope>NUCLEOTIDE SEQUENCE [LARGE SCALE GENOMIC DNA]</scope>
    <source>
        <strain evidence="2">DSM 10086 / NBRC 110670 / KF707</strain>
    </source>
</reference>